<dbReference type="SUPFAM" id="SSF46565">
    <property type="entry name" value="Chaperone J-domain"/>
    <property type="match status" value="1"/>
</dbReference>
<evidence type="ECO:0000259" key="1">
    <source>
        <dbReference type="PROSITE" id="PS50076"/>
    </source>
</evidence>
<accession>A0A383A770</accession>
<protein>
    <recommendedName>
        <fullName evidence="1">J domain-containing protein</fullName>
    </recommendedName>
</protein>
<name>A0A383A770_9ZZZZ</name>
<dbReference type="GO" id="GO:0051087">
    <property type="term" value="F:protein-folding chaperone binding"/>
    <property type="evidence" value="ECO:0007669"/>
    <property type="project" value="TreeGrafter"/>
</dbReference>
<dbReference type="PROSITE" id="PS50076">
    <property type="entry name" value="DNAJ_2"/>
    <property type="match status" value="1"/>
</dbReference>
<dbReference type="CDD" id="cd06257">
    <property type="entry name" value="DnaJ"/>
    <property type="match status" value="1"/>
</dbReference>
<dbReference type="GO" id="GO:0005737">
    <property type="term" value="C:cytoplasm"/>
    <property type="evidence" value="ECO:0007669"/>
    <property type="project" value="TreeGrafter"/>
</dbReference>
<dbReference type="InterPro" id="IPR018253">
    <property type="entry name" value="DnaJ_domain_CS"/>
</dbReference>
<reference evidence="2" key="1">
    <citation type="submission" date="2018-05" db="EMBL/GenBank/DDBJ databases">
        <authorList>
            <person name="Lanie J.A."/>
            <person name="Ng W.-L."/>
            <person name="Kazmierczak K.M."/>
            <person name="Andrzejewski T.M."/>
            <person name="Davidsen T.M."/>
            <person name="Wayne K.J."/>
            <person name="Tettelin H."/>
            <person name="Glass J.I."/>
            <person name="Rusch D."/>
            <person name="Podicherti R."/>
            <person name="Tsui H.-C.T."/>
            <person name="Winkler M.E."/>
        </authorList>
    </citation>
    <scope>NUCLEOTIDE SEQUENCE</scope>
</reference>
<dbReference type="PANTHER" id="PTHR43948:SF22">
    <property type="entry name" value="4930503B20RIK PROTEIN"/>
    <property type="match status" value="1"/>
</dbReference>
<dbReference type="InterPro" id="IPR036869">
    <property type="entry name" value="J_dom_sf"/>
</dbReference>
<dbReference type="InterPro" id="IPR001623">
    <property type="entry name" value="DnaJ_domain"/>
</dbReference>
<dbReference type="PROSITE" id="PS00636">
    <property type="entry name" value="DNAJ_1"/>
    <property type="match status" value="1"/>
</dbReference>
<dbReference type="EMBL" id="UINC01189848">
    <property type="protein sequence ID" value="SVE03726.1"/>
    <property type="molecule type" value="Genomic_DNA"/>
</dbReference>
<dbReference type="Pfam" id="PF00226">
    <property type="entry name" value="DnaJ"/>
    <property type="match status" value="1"/>
</dbReference>
<feature type="non-terminal residue" evidence="2">
    <location>
        <position position="1"/>
    </location>
</feature>
<dbReference type="PANTHER" id="PTHR43948">
    <property type="entry name" value="DNAJ HOMOLOG SUBFAMILY B"/>
    <property type="match status" value="1"/>
</dbReference>
<gene>
    <name evidence="2" type="ORF">METZ01_LOCUS456580</name>
</gene>
<dbReference type="AlphaFoldDB" id="A0A383A770"/>
<dbReference type="GO" id="GO:0051082">
    <property type="term" value="F:unfolded protein binding"/>
    <property type="evidence" value="ECO:0007669"/>
    <property type="project" value="TreeGrafter"/>
</dbReference>
<dbReference type="PRINTS" id="PR00625">
    <property type="entry name" value="JDOMAIN"/>
</dbReference>
<feature type="non-terminal residue" evidence="2">
    <location>
        <position position="119"/>
    </location>
</feature>
<dbReference type="GO" id="GO:0044183">
    <property type="term" value="F:protein folding chaperone"/>
    <property type="evidence" value="ECO:0007669"/>
    <property type="project" value="TreeGrafter"/>
</dbReference>
<organism evidence="2">
    <name type="scientific">marine metagenome</name>
    <dbReference type="NCBI Taxonomy" id="408172"/>
    <lineage>
        <taxon>unclassified sequences</taxon>
        <taxon>metagenomes</taxon>
        <taxon>ecological metagenomes</taxon>
    </lineage>
</organism>
<feature type="domain" description="J" evidence="1">
    <location>
        <begin position="3"/>
        <end position="68"/>
    </location>
</feature>
<dbReference type="GO" id="GO:0005634">
    <property type="term" value="C:nucleus"/>
    <property type="evidence" value="ECO:0007669"/>
    <property type="project" value="TreeGrafter"/>
</dbReference>
<dbReference type="Gene3D" id="1.10.287.110">
    <property type="entry name" value="DnaJ domain"/>
    <property type="match status" value="1"/>
</dbReference>
<dbReference type="SMART" id="SM00271">
    <property type="entry name" value="DnaJ"/>
    <property type="match status" value="1"/>
</dbReference>
<sequence>VKDYYSMLGVARGAPEEDIKKAFRKKAMEYHPDRNKGNPKAEEKFKEVNEAYAVLSDKKKRSQYNQFGSEDFHKRFSREDIFRGFDFGDVFSGFGSQPGFSGGAGMPDLETFLSGHGFG</sequence>
<evidence type="ECO:0000313" key="2">
    <source>
        <dbReference type="EMBL" id="SVE03726.1"/>
    </source>
</evidence>
<proteinExistence type="predicted"/>